<reference evidence="1" key="1">
    <citation type="journal article" date="2015" name="Nature">
        <title>Complex archaea that bridge the gap between prokaryotes and eukaryotes.</title>
        <authorList>
            <person name="Spang A."/>
            <person name="Saw J.H."/>
            <person name="Jorgensen S.L."/>
            <person name="Zaremba-Niedzwiedzka K."/>
            <person name="Martijn J."/>
            <person name="Lind A.E."/>
            <person name="van Eijk R."/>
            <person name="Schleper C."/>
            <person name="Guy L."/>
            <person name="Ettema T.J."/>
        </authorList>
    </citation>
    <scope>NUCLEOTIDE SEQUENCE</scope>
</reference>
<proteinExistence type="predicted"/>
<comment type="caution">
    <text evidence="1">The sequence shown here is derived from an EMBL/GenBank/DDBJ whole genome shotgun (WGS) entry which is preliminary data.</text>
</comment>
<organism evidence="1">
    <name type="scientific">marine sediment metagenome</name>
    <dbReference type="NCBI Taxonomy" id="412755"/>
    <lineage>
        <taxon>unclassified sequences</taxon>
        <taxon>metagenomes</taxon>
        <taxon>ecological metagenomes</taxon>
    </lineage>
</organism>
<evidence type="ECO:0000313" key="1">
    <source>
        <dbReference type="EMBL" id="KKK92490.1"/>
    </source>
</evidence>
<accession>A0A0F9A2Z1</accession>
<sequence length="69" mass="7175">MTAIPPASFQSPGVVAREVDLSTFIAGPGATTLALLGIFEKGPIAEPTLVRSLPEAQRLFGAFLSDEFG</sequence>
<feature type="non-terminal residue" evidence="1">
    <location>
        <position position="69"/>
    </location>
</feature>
<dbReference type="AlphaFoldDB" id="A0A0F9A2Z1"/>
<name>A0A0F9A2Z1_9ZZZZ</name>
<gene>
    <name evidence="1" type="ORF">LCGC14_2702390</name>
</gene>
<protein>
    <submittedName>
        <fullName evidence="1">Uncharacterized protein</fullName>
    </submittedName>
</protein>
<dbReference type="EMBL" id="LAZR01048191">
    <property type="protein sequence ID" value="KKK92490.1"/>
    <property type="molecule type" value="Genomic_DNA"/>
</dbReference>